<evidence type="ECO:0000313" key="3">
    <source>
        <dbReference type="Proteomes" id="UP000185725"/>
    </source>
</evidence>
<proteinExistence type="predicted"/>
<dbReference type="Proteomes" id="UP000185725">
    <property type="component" value="Unassembled WGS sequence"/>
</dbReference>
<dbReference type="Proteomes" id="UP000255231">
    <property type="component" value="Unassembled WGS sequence"/>
</dbReference>
<dbReference type="KEGG" id="cil:EG358_14820"/>
<dbReference type="EMBL" id="FTMF01000006">
    <property type="protein sequence ID" value="SIQ60916.1"/>
    <property type="molecule type" value="Genomic_DNA"/>
</dbReference>
<name>A0A381F5M1_9FLAO</name>
<evidence type="ECO:0000313" key="4">
    <source>
        <dbReference type="Proteomes" id="UP000255231"/>
    </source>
</evidence>
<reference evidence="1 3" key="1">
    <citation type="submission" date="2017-01" db="EMBL/GenBank/DDBJ databases">
        <authorList>
            <person name="Varghese N."/>
            <person name="Submissions S."/>
        </authorList>
    </citation>
    <scope>NUCLEOTIDE SEQUENCE [LARGE SCALE GENOMIC DNA]</scope>
    <source>
        <strain evidence="1 3">ATCC 27950</strain>
    </source>
</reference>
<dbReference type="GeneID" id="303674981"/>
<protein>
    <submittedName>
        <fullName evidence="2">Uncharacterized protein</fullName>
    </submittedName>
</protein>
<dbReference type="AlphaFoldDB" id="A0A381F5M1"/>
<sequence>MNNKEKIFTFNSKSWIGNLGKKSSRVQQPKCQICNRELKEEIRYSKVELEIERYEGEDMISASNILIVSENLYNALIKSEIKGFAPIKVNKVKHKYGNVDIKTVPTLVYLAILAPAVRNIPIASDFTGICEGCNLYLNQYNEEKSKLIIRGTEENAIHLQVIHDSYEGADIFNFADHGEVGVTQKFLDVIKGFNCPENIVIPAEWI</sequence>
<evidence type="ECO:0000313" key="1">
    <source>
        <dbReference type="EMBL" id="SIQ60916.1"/>
    </source>
</evidence>
<gene>
    <name evidence="2" type="ORF">NCTC13560_00209</name>
    <name evidence="1" type="ORF">SAMN05421682_106231</name>
</gene>
<dbReference type="OrthoDB" id="1429550at2"/>
<evidence type="ECO:0000313" key="2">
    <source>
        <dbReference type="EMBL" id="SUX41412.1"/>
    </source>
</evidence>
<organism evidence="2 4">
    <name type="scientific">Chryseobacterium indoltheticum</name>
    <dbReference type="NCBI Taxonomy" id="254"/>
    <lineage>
        <taxon>Bacteria</taxon>
        <taxon>Pseudomonadati</taxon>
        <taxon>Bacteroidota</taxon>
        <taxon>Flavobacteriia</taxon>
        <taxon>Flavobacteriales</taxon>
        <taxon>Weeksellaceae</taxon>
        <taxon>Chryseobacterium group</taxon>
        <taxon>Chryseobacterium</taxon>
    </lineage>
</organism>
<accession>A0A381F5M1</accession>
<reference evidence="2 4" key="2">
    <citation type="submission" date="2018-06" db="EMBL/GenBank/DDBJ databases">
        <authorList>
            <consortium name="Pathogen Informatics"/>
            <person name="Doyle S."/>
        </authorList>
    </citation>
    <scope>NUCLEOTIDE SEQUENCE [LARGE SCALE GENOMIC DNA]</scope>
    <source>
        <strain evidence="2 4">NCTC13560</strain>
    </source>
</reference>
<keyword evidence="3" id="KW-1185">Reference proteome</keyword>
<dbReference type="EMBL" id="UFVS01000001">
    <property type="protein sequence ID" value="SUX41412.1"/>
    <property type="molecule type" value="Genomic_DNA"/>
</dbReference>
<dbReference type="RefSeq" id="WP_076560896.1">
    <property type="nucleotide sequence ID" value="NZ_CP033929.1"/>
</dbReference>